<evidence type="ECO:0000256" key="1">
    <source>
        <dbReference type="SAM" id="MobiDB-lite"/>
    </source>
</evidence>
<sequence length="614" mass="67892">MSIFQPKPSIQLSTDQEQSNSASQRPHTFSRKSSSSWSIPCCSHISLGKSGGRIQLPDDSDNDSADEEYNPPSSSPFNTAYSEDTQSQNLPNVFSQAQARSQTALSRNPFARVDEQRQSKTADKQMTPQTEHQIDSFISEASGEEELANFTRSRFTKYDDEPDWTEAYKDDGDKDDEHIDPVIKGIQIQDNGADIEDDGKSDISKDASNTQTTHTAEPSVISTEQTHDTSSSIARSTDEEEDVQTEKKEDKVPQIEEEVLHLLPLPELSNEIPPAMIHKKASFEKSMYGEQPLMSVSRNQGSRISRFSMTEEDYLALKKAEEQERRVSSLNVQSTASSTHSAQNQNTIAKEEHLPAVGGTNSQQESVKDDRRASIAQSILGDKLDDFTEKLAFIKKNIIMSIDSDEEDDEEISAEKILKKMEQVKSTSASNPNSSIFDQKPPPTLHRRTSSLMDAVPTIARFMNQIGGGSSATPEPSTSTNVPLSSSQTSTSSFSPSSLFSALAGPMPEPSSTLPSNKKMNDKRAIKEEGSGDEDDDEELFDFTKVLEIGKNVKTFGEGFVGNGIRMFNDVATRMKTTVEEEQRRAAQISAQKNESTSTASSSNNENEWMHNYL</sequence>
<evidence type="ECO:0000313" key="2">
    <source>
        <dbReference type="EMBL" id="KAK4515671.1"/>
    </source>
</evidence>
<feature type="compositionally biased region" description="Polar residues" evidence="1">
    <location>
        <begin position="328"/>
        <end position="348"/>
    </location>
</feature>
<protein>
    <submittedName>
        <fullName evidence="2">Uncharacterized protein</fullName>
    </submittedName>
</protein>
<accession>A0AAN7DDZ0</accession>
<dbReference type="AlphaFoldDB" id="A0AAN7DDZ0"/>
<feature type="compositionally biased region" description="Polar residues" evidence="1">
    <location>
        <begin position="71"/>
        <end position="106"/>
    </location>
</feature>
<feature type="compositionally biased region" description="Basic and acidic residues" evidence="1">
    <location>
        <begin position="244"/>
        <end position="255"/>
    </location>
</feature>
<gene>
    <name evidence="2" type="ORF">ATC70_010623</name>
</gene>
<feature type="region of interest" description="Disordered" evidence="1">
    <location>
        <begin position="1"/>
        <end position="144"/>
    </location>
</feature>
<feature type="compositionally biased region" description="Low complexity" evidence="1">
    <location>
        <begin position="483"/>
        <end position="501"/>
    </location>
</feature>
<reference evidence="2 3" key="1">
    <citation type="submission" date="2022-11" db="EMBL/GenBank/DDBJ databases">
        <title>Mucor velutinosus strain NIH1002 WGS.</title>
        <authorList>
            <person name="Subramanian P."/>
            <person name="Mullikin J.C."/>
            <person name="Segre J.A."/>
            <person name="Zelazny A.M."/>
        </authorList>
    </citation>
    <scope>NUCLEOTIDE SEQUENCE [LARGE SCALE GENOMIC DNA]</scope>
    <source>
        <strain evidence="2 3">NIH1002</strain>
    </source>
</reference>
<proteinExistence type="predicted"/>
<dbReference type="Proteomes" id="UP001304243">
    <property type="component" value="Unassembled WGS sequence"/>
</dbReference>
<feature type="region of interest" description="Disordered" evidence="1">
    <location>
        <begin position="465"/>
        <end position="522"/>
    </location>
</feature>
<feature type="compositionally biased region" description="Low complexity" evidence="1">
    <location>
        <begin position="594"/>
        <end position="607"/>
    </location>
</feature>
<evidence type="ECO:0000313" key="3">
    <source>
        <dbReference type="Proteomes" id="UP001304243"/>
    </source>
</evidence>
<feature type="compositionally biased region" description="Low complexity" evidence="1">
    <location>
        <begin position="31"/>
        <end position="46"/>
    </location>
</feature>
<dbReference type="RefSeq" id="XP_064682337.1">
    <property type="nucleotide sequence ID" value="XM_064829835.1"/>
</dbReference>
<name>A0AAN7DDZ0_9FUNG</name>
<feature type="region of interest" description="Disordered" evidence="1">
    <location>
        <begin position="423"/>
        <end position="447"/>
    </location>
</feature>
<feature type="compositionally biased region" description="Polar residues" evidence="1">
    <location>
        <begin position="424"/>
        <end position="437"/>
    </location>
</feature>
<feature type="region of interest" description="Disordered" evidence="1">
    <location>
        <begin position="326"/>
        <end position="370"/>
    </location>
</feature>
<feature type="compositionally biased region" description="Polar residues" evidence="1">
    <location>
        <begin position="8"/>
        <end position="27"/>
    </location>
</feature>
<feature type="compositionally biased region" description="Polar residues" evidence="1">
    <location>
        <begin position="471"/>
        <end position="482"/>
    </location>
</feature>
<dbReference type="GeneID" id="89954309"/>
<feature type="region of interest" description="Disordered" evidence="1">
    <location>
        <begin position="184"/>
        <end position="255"/>
    </location>
</feature>
<feature type="compositionally biased region" description="Acidic residues" evidence="1">
    <location>
        <begin position="58"/>
        <end position="69"/>
    </location>
</feature>
<comment type="caution">
    <text evidence="2">The sequence shown here is derived from an EMBL/GenBank/DDBJ whole genome shotgun (WGS) entry which is preliminary data.</text>
</comment>
<feature type="compositionally biased region" description="Basic and acidic residues" evidence="1">
    <location>
        <begin position="112"/>
        <end position="123"/>
    </location>
</feature>
<organism evidence="2 3">
    <name type="scientific">Mucor velutinosus</name>
    <dbReference type="NCBI Taxonomy" id="708070"/>
    <lineage>
        <taxon>Eukaryota</taxon>
        <taxon>Fungi</taxon>
        <taxon>Fungi incertae sedis</taxon>
        <taxon>Mucoromycota</taxon>
        <taxon>Mucoromycotina</taxon>
        <taxon>Mucoromycetes</taxon>
        <taxon>Mucorales</taxon>
        <taxon>Mucorineae</taxon>
        <taxon>Mucoraceae</taxon>
        <taxon>Mucor</taxon>
    </lineage>
</organism>
<feature type="region of interest" description="Disordered" evidence="1">
    <location>
        <begin position="581"/>
        <end position="614"/>
    </location>
</feature>
<keyword evidence="3" id="KW-1185">Reference proteome</keyword>
<dbReference type="EMBL" id="JASEJX010000014">
    <property type="protein sequence ID" value="KAK4515671.1"/>
    <property type="molecule type" value="Genomic_DNA"/>
</dbReference>
<feature type="compositionally biased region" description="Polar residues" evidence="1">
    <location>
        <begin position="206"/>
        <end position="235"/>
    </location>
</feature>